<dbReference type="Pfam" id="PF02567">
    <property type="entry name" value="PhzC-PhzF"/>
    <property type="match status" value="1"/>
</dbReference>
<dbReference type="Gene3D" id="3.10.310.10">
    <property type="entry name" value="Diaminopimelate Epimerase, Chain A, domain 1"/>
    <property type="match status" value="2"/>
</dbReference>
<organism evidence="3 4">
    <name type="scientific">Pseudomonas benzenivorans</name>
    <dbReference type="NCBI Taxonomy" id="556533"/>
    <lineage>
        <taxon>Bacteria</taxon>
        <taxon>Pseudomonadati</taxon>
        <taxon>Pseudomonadota</taxon>
        <taxon>Gammaproteobacteria</taxon>
        <taxon>Pseudomonadales</taxon>
        <taxon>Pseudomonadaceae</taxon>
        <taxon>Pseudomonas</taxon>
    </lineage>
</organism>
<dbReference type="InterPro" id="IPR003719">
    <property type="entry name" value="Phenazine_PhzF-like"/>
</dbReference>
<dbReference type="SUPFAM" id="SSF54506">
    <property type="entry name" value="Diaminopimelate epimerase-like"/>
    <property type="match status" value="1"/>
</dbReference>
<accession>A0ABZ0PQT2</accession>
<dbReference type="Proteomes" id="UP001305928">
    <property type="component" value="Chromosome"/>
</dbReference>
<proteinExistence type="inferred from homology"/>
<dbReference type="NCBIfam" id="TIGR00654">
    <property type="entry name" value="PhzF_family"/>
    <property type="match status" value="1"/>
</dbReference>
<keyword evidence="2" id="KW-0413">Isomerase</keyword>
<evidence type="ECO:0000313" key="3">
    <source>
        <dbReference type="EMBL" id="WPC03522.1"/>
    </source>
</evidence>
<dbReference type="RefSeq" id="WP_318642024.1">
    <property type="nucleotide sequence ID" value="NZ_CP137892.1"/>
</dbReference>
<dbReference type="EMBL" id="CP137892">
    <property type="protein sequence ID" value="WPC03522.1"/>
    <property type="molecule type" value="Genomic_DNA"/>
</dbReference>
<sequence>MQVKVRIVNAFVDDGQGGNPAGVVLQADGLSAAQKQAIAVQVGLSETAFVSRAQSAAFRLEFFTPTKQIAHCGHATVATFALLRQQGQVGEGWTSKETLDGNRDILIRGDMVFMEQHRPESLALTDEPRLLEALMAAMGIDPGQLLPGLWPARVSTGGAFVLLPLADEARVAALCPDQEALVRLSQRLELIGFYAFSPDTRRPGRAAGARMFAPYYGIAEESATGMAAGPLACFLHERMGVAGPRLLIEQGYLMHPPSPSLITVDLKLAGGRIERLLAGGLARVQHEVVLEL</sequence>
<evidence type="ECO:0000256" key="1">
    <source>
        <dbReference type="ARBA" id="ARBA00008270"/>
    </source>
</evidence>
<dbReference type="PANTHER" id="PTHR13774:SF39">
    <property type="entry name" value="BIOSYNTHESIS PROTEIN, PUTATIVE-RELATED"/>
    <property type="match status" value="1"/>
</dbReference>
<dbReference type="PIRSF" id="PIRSF016184">
    <property type="entry name" value="PhzC_PhzF"/>
    <property type="match status" value="1"/>
</dbReference>
<dbReference type="PANTHER" id="PTHR13774">
    <property type="entry name" value="PHENAZINE BIOSYNTHESIS PROTEIN"/>
    <property type="match status" value="1"/>
</dbReference>
<name>A0ABZ0PQT2_9PSED</name>
<protein>
    <submittedName>
        <fullName evidence="3">PhzF family phenazine biosynthesis protein</fullName>
    </submittedName>
</protein>
<keyword evidence="4" id="KW-1185">Reference proteome</keyword>
<evidence type="ECO:0000313" key="4">
    <source>
        <dbReference type="Proteomes" id="UP001305928"/>
    </source>
</evidence>
<gene>
    <name evidence="3" type="ORF">SBP02_12070</name>
</gene>
<reference evidence="3 4" key="1">
    <citation type="submission" date="2023-11" db="EMBL/GenBank/DDBJ databases">
        <title>Complete genome of Pseudomonas benzenivorans BA3361.</title>
        <authorList>
            <person name="Shin S.Y."/>
            <person name="Song J."/>
            <person name="Kang H."/>
        </authorList>
    </citation>
    <scope>NUCLEOTIDE SEQUENCE [LARGE SCALE GENOMIC DNA]</scope>
    <source>
        <strain evidence="3 4">HNIBRBA3361</strain>
    </source>
</reference>
<comment type="similarity">
    <text evidence="1">Belongs to the PhzF family.</text>
</comment>
<evidence type="ECO:0000256" key="2">
    <source>
        <dbReference type="ARBA" id="ARBA00023235"/>
    </source>
</evidence>